<accession>A0A9D4LDW1</accession>
<evidence type="ECO:0000313" key="1">
    <source>
        <dbReference type="EMBL" id="KAH3856285.1"/>
    </source>
</evidence>
<dbReference type="EMBL" id="JAIWYP010000003">
    <property type="protein sequence ID" value="KAH3856285.1"/>
    <property type="molecule type" value="Genomic_DNA"/>
</dbReference>
<dbReference type="Proteomes" id="UP000828390">
    <property type="component" value="Unassembled WGS sequence"/>
</dbReference>
<name>A0A9D4LDW1_DREPO</name>
<reference evidence="1" key="2">
    <citation type="submission" date="2020-11" db="EMBL/GenBank/DDBJ databases">
        <authorList>
            <person name="McCartney M.A."/>
            <person name="Auch B."/>
            <person name="Kono T."/>
            <person name="Mallez S."/>
            <person name="Becker A."/>
            <person name="Gohl D.M."/>
            <person name="Silverstein K.A.T."/>
            <person name="Koren S."/>
            <person name="Bechman K.B."/>
            <person name="Herman A."/>
            <person name="Abrahante J.E."/>
            <person name="Garbe J."/>
        </authorList>
    </citation>
    <scope>NUCLEOTIDE SEQUENCE</scope>
    <source>
        <strain evidence="1">Duluth1</strain>
        <tissue evidence="1">Whole animal</tissue>
    </source>
</reference>
<gene>
    <name evidence="1" type="ORF">DPMN_098870</name>
</gene>
<organism evidence="1 2">
    <name type="scientific">Dreissena polymorpha</name>
    <name type="common">Zebra mussel</name>
    <name type="synonym">Mytilus polymorpha</name>
    <dbReference type="NCBI Taxonomy" id="45954"/>
    <lineage>
        <taxon>Eukaryota</taxon>
        <taxon>Metazoa</taxon>
        <taxon>Spiralia</taxon>
        <taxon>Lophotrochozoa</taxon>
        <taxon>Mollusca</taxon>
        <taxon>Bivalvia</taxon>
        <taxon>Autobranchia</taxon>
        <taxon>Heteroconchia</taxon>
        <taxon>Euheterodonta</taxon>
        <taxon>Imparidentia</taxon>
        <taxon>Neoheterodontei</taxon>
        <taxon>Myida</taxon>
        <taxon>Dreissenoidea</taxon>
        <taxon>Dreissenidae</taxon>
        <taxon>Dreissena</taxon>
    </lineage>
</organism>
<reference evidence="1" key="1">
    <citation type="journal article" date="2019" name="bioRxiv">
        <title>The Genome of the Zebra Mussel, Dreissena polymorpha: A Resource for Invasive Species Research.</title>
        <authorList>
            <person name="McCartney M.A."/>
            <person name="Auch B."/>
            <person name="Kono T."/>
            <person name="Mallez S."/>
            <person name="Zhang Y."/>
            <person name="Obille A."/>
            <person name="Becker A."/>
            <person name="Abrahante J.E."/>
            <person name="Garbe J."/>
            <person name="Badalamenti J.P."/>
            <person name="Herman A."/>
            <person name="Mangelson H."/>
            <person name="Liachko I."/>
            <person name="Sullivan S."/>
            <person name="Sone E.D."/>
            <person name="Koren S."/>
            <person name="Silverstein K.A.T."/>
            <person name="Beckman K.B."/>
            <person name="Gohl D.M."/>
        </authorList>
    </citation>
    <scope>NUCLEOTIDE SEQUENCE</scope>
    <source>
        <strain evidence="1">Duluth1</strain>
        <tissue evidence="1">Whole animal</tissue>
    </source>
</reference>
<sequence>MLYSDHCVLLRRYECGSSVYRRSYTAMTTYSDIRSSTCAFSRRLKSIRPWWSPRNTYTGNKKHVDLKQETLRMESRNT</sequence>
<protein>
    <submittedName>
        <fullName evidence="1">Uncharacterized protein</fullName>
    </submittedName>
</protein>
<dbReference type="AlphaFoldDB" id="A0A9D4LDW1"/>
<keyword evidence="2" id="KW-1185">Reference proteome</keyword>
<evidence type="ECO:0000313" key="2">
    <source>
        <dbReference type="Proteomes" id="UP000828390"/>
    </source>
</evidence>
<comment type="caution">
    <text evidence="1">The sequence shown here is derived from an EMBL/GenBank/DDBJ whole genome shotgun (WGS) entry which is preliminary data.</text>
</comment>
<proteinExistence type="predicted"/>